<organism evidence="1 2">
    <name type="scientific">Octopus sinensis</name>
    <name type="common">East Asian common octopus</name>
    <dbReference type="NCBI Taxonomy" id="2607531"/>
    <lineage>
        <taxon>Eukaryota</taxon>
        <taxon>Metazoa</taxon>
        <taxon>Spiralia</taxon>
        <taxon>Lophotrochozoa</taxon>
        <taxon>Mollusca</taxon>
        <taxon>Cephalopoda</taxon>
        <taxon>Coleoidea</taxon>
        <taxon>Octopodiformes</taxon>
        <taxon>Octopoda</taxon>
        <taxon>Incirrata</taxon>
        <taxon>Octopodidae</taxon>
        <taxon>Octopus</taxon>
    </lineage>
</organism>
<reference evidence="2" key="1">
    <citation type="submission" date="2025-08" db="UniProtKB">
        <authorList>
            <consortium name="RefSeq"/>
        </authorList>
    </citation>
    <scope>IDENTIFICATION</scope>
</reference>
<sequence length="105" mass="11965">MDIETISVVVLFGKLSASKMVSSKKVSLLSSKQHKAELRENTCQLTNIRKIFLCHTCLQPTEIYHNELQLVLEYSLVYNLIGVWPSDWPSLCYPVCLDQSMCSLL</sequence>
<protein>
    <submittedName>
        <fullName evidence="2">Uncharacterized protein LOC115213080</fullName>
    </submittedName>
</protein>
<evidence type="ECO:0000313" key="2">
    <source>
        <dbReference type="RefSeq" id="XP_036359549.1"/>
    </source>
</evidence>
<name>A0A7E6EVZ6_9MOLL</name>
<proteinExistence type="predicted"/>
<dbReference type="AlphaFoldDB" id="A0A7E6EVZ6"/>
<keyword evidence="1" id="KW-1185">Reference proteome</keyword>
<dbReference type="Proteomes" id="UP000515154">
    <property type="component" value="Linkage group LG6"/>
</dbReference>
<dbReference type="KEGG" id="osn:115213080"/>
<accession>A0A7E6EVZ6</accession>
<evidence type="ECO:0000313" key="1">
    <source>
        <dbReference type="Proteomes" id="UP000515154"/>
    </source>
</evidence>
<dbReference type="RefSeq" id="XP_036359549.1">
    <property type="nucleotide sequence ID" value="XM_036503656.1"/>
</dbReference>
<gene>
    <name evidence="2" type="primary">LOC115213080</name>
</gene>